<evidence type="ECO:0000313" key="3">
    <source>
        <dbReference type="EMBL" id="OHS94516.1"/>
    </source>
</evidence>
<dbReference type="OrthoDB" id="341259at2759"/>
<organism evidence="3 4">
    <name type="scientific">Tritrichomonas foetus</name>
    <dbReference type="NCBI Taxonomy" id="1144522"/>
    <lineage>
        <taxon>Eukaryota</taxon>
        <taxon>Metamonada</taxon>
        <taxon>Parabasalia</taxon>
        <taxon>Tritrichomonadida</taxon>
        <taxon>Tritrichomonadidae</taxon>
        <taxon>Tritrichomonas</taxon>
    </lineage>
</organism>
<accession>A0A1J4JB96</accession>
<dbReference type="EMBL" id="MLAK01001314">
    <property type="protein sequence ID" value="OHS94516.1"/>
    <property type="molecule type" value="Genomic_DNA"/>
</dbReference>
<dbReference type="Proteomes" id="UP000179807">
    <property type="component" value="Unassembled WGS sequence"/>
</dbReference>
<dbReference type="SMART" id="SM00248">
    <property type="entry name" value="ANK"/>
    <property type="match status" value="6"/>
</dbReference>
<dbReference type="PROSITE" id="PS50088">
    <property type="entry name" value="ANK_REPEAT"/>
    <property type="match status" value="2"/>
</dbReference>
<evidence type="ECO:0000259" key="2">
    <source>
        <dbReference type="Pfam" id="PF11929"/>
    </source>
</evidence>
<feature type="domain" description="DUF3447" evidence="2">
    <location>
        <begin position="305"/>
        <end position="371"/>
    </location>
</feature>
<dbReference type="InterPro" id="IPR002110">
    <property type="entry name" value="Ankyrin_rpt"/>
</dbReference>
<keyword evidence="4" id="KW-1185">Reference proteome</keyword>
<keyword evidence="1" id="KW-0040">ANK repeat</keyword>
<dbReference type="PROSITE" id="PS50297">
    <property type="entry name" value="ANK_REP_REGION"/>
    <property type="match status" value="2"/>
</dbReference>
<proteinExistence type="predicted"/>
<dbReference type="AlphaFoldDB" id="A0A1J4JB96"/>
<evidence type="ECO:0000313" key="4">
    <source>
        <dbReference type="Proteomes" id="UP000179807"/>
    </source>
</evidence>
<name>A0A1J4JB96_9EUKA</name>
<dbReference type="GeneID" id="94847283"/>
<dbReference type="Pfam" id="PF12796">
    <property type="entry name" value="Ank_2"/>
    <property type="match status" value="1"/>
</dbReference>
<feature type="repeat" description="ANK" evidence="1">
    <location>
        <begin position="489"/>
        <end position="511"/>
    </location>
</feature>
<dbReference type="InterPro" id="IPR020683">
    <property type="entry name" value="DUF3447"/>
</dbReference>
<sequence>MNPNLIAIIINNEEHPLNRQHLMEISPVIKKYVDDNPYKSDFFRIENTIPKEDIPKFIKLLKYNDTEITHSTIPLIHFLKKELGISIFDEKIDELTKKLNSVFDRDDCILRIYEEYEMMVYQLSFDLLVHEINPENSIFFAKLFYTYGYTYPSMFIQKCLPFILSIDSENENIKLLENIKIFQKKKPFFNKAHSLMEKKKGSEIYPLLDFHQKIEKWIYKKNEAKAKTKFESYDYIMTIKNDDIDTLQSLTSNSSLSLNHNFLKSQNAFFQSFILSLIEVAAYFSSIKCFKFLLSNHVDLRDSLFFFAIAGGNPEIIHLCEQHLSFFDYNLSLEIAIIFHHYELISWLIESKNTQFTLENALLCLKYSTFSTVSNHYVNSSLFNIDEFLLLAINSSLTDLAKWILSLDSIDVNYQSQKFSNPLLSACLTNNVAIVECLLTFESIDVNTKIKVHDQSPLHIACKNNYIEIARLLLNHPKIIRNTRDFGKNRKTPLHMAAESGNLEIVKLLLEYDDVEIDASTYDVIFDFISRNSFIFCSD</sequence>
<dbReference type="Gene3D" id="1.25.40.20">
    <property type="entry name" value="Ankyrin repeat-containing domain"/>
    <property type="match status" value="1"/>
</dbReference>
<reference evidence="3" key="1">
    <citation type="submission" date="2016-10" db="EMBL/GenBank/DDBJ databases">
        <authorList>
            <person name="Benchimol M."/>
            <person name="Almeida L.G."/>
            <person name="Vasconcelos A.T."/>
            <person name="Perreira-Neves A."/>
            <person name="Rosa I.A."/>
            <person name="Tasca T."/>
            <person name="Bogo M.R."/>
            <person name="de Souza W."/>
        </authorList>
    </citation>
    <scope>NUCLEOTIDE SEQUENCE [LARGE SCALE GENOMIC DNA]</scope>
    <source>
        <strain evidence="3">K</strain>
    </source>
</reference>
<protein>
    <recommendedName>
        <fullName evidence="2">DUF3447 domain-containing protein</fullName>
    </recommendedName>
</protein>
<dbReference type="Pfam" id="PF11929">
    <property type="entry name" value="DUF3447"/>
    <property type="match status" value="1"/>
</dbReference>
<dbReference type="RefSeq" id="XP_068347653.1">
    <property type="nucleotide sequence ID" value="XM_068512579.1"/>
</dbReference>
<gene>
    <name evidence="3" type="ORF">TRFO_39332</name>
</gene>
<dbReference type="VEuPathDB" id="TrichDB:TRFO_39332"/>
<dbReference type="SUPFAM" id="SSF48403">
    <property type="entry name" value="Ankyrin repeat"/>
    <property type="match status" value="1"/>
</dbReference>
<comment type="caution">
    <text evidence="3">The sequence shown here is derived from an EMBL/GenBank/DDBJ whole genome shotgun (WGS) entry which is preliminary data.</text>
</comment>
<dbReference type="PANTHER" id="PTHR24159:SF5">
    <property type="entry name" value="ANK_REP_REGION DOMAIN-CONTAINING PROTEIN"/>
    <property type="match status" value="1"/>
</dbReference>
<dbReference type="PANTHER" id="PTHR24159">
    <property type="match status" value="1"/>
</dbReference>
<evidence type="ECO:0000256" key="1">
    <source>
        <dbReference type="PROSITE-ProRule" id="PRU00023"/>
    </source>
</evidence>
<dbReference type="InterPro" id="IPR036770">
    <property type="entry name" value="Ankyrin_rpt-contain_sf"/>
</dbReference>
<feature type="repeat" description="ANK" evidence="1">
    <location>
        <begin position="453"/>
        <end position="476"/>
    </location>
</feature>